<dbReference type="CDD" id="cd08952">
    <property type="entry name" value="KR_1_SDR_x"/>
    <property type="match status" value="2"/>
</dbReference>
<dbReference type="InterPro" id="IPR014043">
    <property type="entry name" value="Acyl_transferase_dom"/>
</dbReference>
<evidence type="ECO:0000256" key="7">
    <source>
        <dbReference type="ARBA" id="ARBA00023268"/>
    </source>
</evidence>
<evidence type="ECO:0000256" key="12">
    <source>
        <dbReference type="ARBA" id="ARBA00063272"/>
    </source>
</evidence>
<dbReference type="EC" id="2.3.1.94" evidence="13"/>
<dbReference type="Gene3D" id="3.30.70.3290">
    <property type="match status" value="2"/>
</dbReference>
<dbReference type="SMART" id="SM00822">
    <property type="entry name" value="PKS_KR"/>
    <property type="match status" value="2"/>
</dbReference>
<organism evidence="16 17">
    <name type="scientific">Actinophytocola oryzae</name>
    <dbReference type="NCBI Taxonomy" id="502181"/>
    <lineage>
        <taxon>Bacteria</taxon>
        <taxon>Bacillati</taxon>
        <taxon>Actinomycetota</taxon>
        <taxon>Actinomycetes</taxon>
        <taxon>Pseudonocardiales</taxon>
        <taxon>Pseudonocardiaceae</taxon>
    </lineage>
</organism>
<evidence type="ECO:0000259" key="15">
    <source>
        <dbReference type="PROSITE" id="PS52004"/>
    </source>
</evidence>
<evidence type="ECO:0000256" key="10">
    <source>
        <dbReference type="ARBA" id="ARBA00060158"/>
    </source>
</evidence>
<dbReference type="SUPFAM" id="SSF47336">
    <property type="entry name" value="ACP-like"/>
    <property type="match status" value="2"/>
</dbReference>
<dbReference type="InterPro" id="IPR020841">
    <property type="entry name" value="PKS_Beta-ketoAc_synthase_dom"/>
</dbReference>
<keyword evidence="6" id="KW-0045">Antibiotic biosynthesis</keyword>
<dbReference type="OrthoDB" id="9778690at2"/>
<evidence type="ECO:0000256" key="2">
    <source>
        <dbReference type="ARBA" id="ARBA00022450"/>
    </source>
</evidence>
<dbReference type="InterPro" id="IPR016035">
    <property type="entry name" value="Acyl_Trfase/lysoPLipase"/>
</dbReference>
<dbReference type="GO" id="GO:0031177">
    <property type="term" value="F:phosphopantetheine binding"/>
    <property type="evidence" value="ECO:0007669"/>
    <property type="project" value="InterPro"/>
</dbReference>
<dbReference type="InterPro" id="IPR016036">
    <property type="entry name" value="Malonyl_transacylase_ACP-bd"/>
</dbReference>
<protein>
    <recommendedName>
        <fullName evidence="13">6-deoxyerythronolide-B synthase</fullName>
        <ecNumber evidence="13">2.3.1.94</ecNumber>
    </recommendedName>
</protein>
<name>A0A4V3FQD5_9PSEU</name>
<feature type="domain" description="Carrier" evidence="14">
    <location>
        <begin position="2860"/>
        <end position="2935"/>
    </location>
</feature>
<feature type="domain" description="Ketosynthase family 3 (KS3)" evidence="15">
    <location>
        <begin position="33"/>
        <end position="457"/>
    </location>
</feature>
<dbReference type="InterPro" id="IPR001227">
    <property type="entry name" value="Ac_transferase_dom_sf"/>
</dbReference>
<comment type="pathway">
    <text evidence="11">Antibiotic biosynthesis; erythromycin biosynthesis.</text>
</comment>
<dbReference type="InterPro" id="IPR036291">
    <property type="entry name" value="NAD(P)-bd_dom_sf"/>
</dbReference>
<dbReference type="SMART" id="SM00825">
    <property type="entry name" value="PKS_KS"/>
    <property type="match status" value="2"/>
</dbReference>
<evidence type="ECO:0000256" key="8">
    <source>
        <dbReference type="ARBA" id="ARBA00023315"/>
    </source>
</evidence>
<dbReference type="InterPro" id="IPR020806">
    <property type="entry name" value="PKS_PP-bd"/>
</dbReference>
<evidence type="ECO:0000256" key="4">
    <source>
        <dbReference type="ARBA" id="ARBA00022679"/>
    </source>
</evidence>
<dbReference type="Pfam" id="PF08659">
    <property type="entry name" value="KR"/>
    <property type="match status" value="2"/>
</dbReference>
<dbReference type="SUPFAM" id="SSF53901">
    <property type="entry name" value="Thiolase-like"/>
    <property type="match status" value="2"/>
</dbReference>
<comment type="cofactor">
    <cofactor evidence="1">
        <name>pantetheine 4'-phosphate</name>
        <dbReference type="ChEBI" id="CHEBI:47942"/>
    </cofactor>
</comment>
<dbReference type="SUPFAM" id="SSF51735">
    <property type="entry name" value="NAD(P)-binding Rossmann-fold domains"/>
    <property type="match status" value="4"/>
</dbReference>
<dbReference type="SUPFAM" id="SSF55048">
    <property type="entry name" value="Probable ACP-binding domain of malonyl-CoA ACP transacylase"/>
    <property type="match status" value="2"/>
</dbReference>
<dbReference type="GO" id="GO:0006633">
    <property type="term" value="P:fatty acid biosynthetic process"/>
    <property type="evidence" value="ECO:0007669"/>
    <property type="project" value="InterPro"/>
</dbReference>
<comment type="subunit">
    <text evidence="12">Homodimer. Erythronolide synthase is composed of EryAI, EryAII and EryAIII multimodular (2 modules) polypeptides each coding for a functional synthase subunit which participates in 2 of the six FAS-like elongation steps required for formation of the polyketide. Module 1, 2, 3, 4, 5, and 6 participating in biosynthesis steps 1, 2, 3, 4, 5, and 6, respectively.</text>
</comment>
<dbReference type="FunFam" id="3.40.366.10:FF:000002">
    <property type="entry name" value="Probable polyketide synthase 2"/>
    <property type="match status" value="2"/>
</dbReference>
<keyword evidence="17" id="KW-1185">Reference proteome</keyword>
<sequence>MVDQEKVVDYLKRVTVDLQETRRRLREVQGAATEPIAIVAMGCRYPGGVRTPEQLWQLVSEGRDAVSGFPTGRGWDLDGLYDPDPDRPGTAVTREGGFLADAADFDAEFFGISPREAAAIDPQQRLLLEVAWETFERGGIDPTSLRGSDTGVFVGAITQDYGPRLHEGAEGYDGYLLTGSTASVASGRVAYTFGLRGPAVTIDTACSSSLVALHLAAQALRRGECSLALAAGVTVMANPGMFVEFSRQRGLAPDGRCKSFAAGADGTGWAEGAGVLLVERLSDAVGNAHPVLALLRGSAVNHDGASNGLTAPSGPAQEQVIRRAVAAAGLSFADVDVVEAHGTGTRLGDPIEAEALLATYGHARSGHPLLLGSLKSNIGHAQAAAGIGGVVKMVMAMRHGHVPPTLHVDEPTPHVDWSAGAVRLVTEGTPWPETDRRRAAVSSFGVSGTNAHAVLEQAPDHDTVPDERVTGADIPWPLSARTEEALRAQAGQLLSALAETPDVDPLDVGFSLATTRAALEHRAVVVGRDESELLAGLSALANAAEAHGVVRGPAEVDRRVVFVFPGQGSQWPGMALELVESSPVFGDRMRDCAEALAPFVDWSLLDVLGDQDALGRVDVVQPALFSVMVSLAALWRSWGVEPAAVTGHSQGEIAAACVAGGLSLRDAAKVVALRAKALRVLAGTGGMMSVALPVERLTAMVEAWDGKLAVAAVNGPASTVVSGDPAALAELRDRLAAMDVRVRLLPVDYASHSGQVERIRDRLAAELADIRPRTGEVPFFSSVTGTWLDTAELGADYWYRNLREPVLFERAVRGLLAGGHDVFLEASPHPVLTASIEDVDGAVAVESLRRDDGGTSRALLSLARAHVLGVRVDWGRFFAGSGGRRVDLPTYAFQRQRYWLTPPRQQSGGDTMRYRVVWRPVPRASATTRPGRWLVLGADDRQDDLVGRIGTALTATGADVTILRTGVADTSALRQAAPVDGVLCLTTTDDPASVAALPQALEAAGVEAPVWCLTSGAVSVDGTDRPEDPAQAAIWGVGRVAALEHPRAWGGLVDLPDPVDDSVLERLCEVLLGTEDQVAIRTSGVFARRLVRAPLSTAAPRSWRPRETTLVTGGTGALGGHVARWLAANGAEHVLLVGRRGDGPQLDGLRSQLAGSGTRLTVVACDVADREAVRRLVDEHGPTIRAVVHAAGVATLAPLAGTGRSDFAEAAEGKVTGARNLFDLLDPDALDAFVLFSSIAAVWGVAEHGAYAAANAELEAVAGQQRRRGFPVLSVAWGPWAGGGMIDESLHDTLRRRGVRLLAPRPALAALRTALDHDEPTAVIADVDWRTFVPVFTGARPSPLIEELAEPQRPWDRQDVPGTPTGLAATLTGLTEAERDHALVELVRAQAAAVLGHQVPDAVEAGRAFTDLGFDSLTAVDLRNRLAAASGLRLPATLVFDQPTVTALARYLGERISGQAEAVTTTGAVAADLADDPVAIVAMSCRYPGGVRGPDDLWRLVTEGRDVISAFPDSRGWDTDRLYDPDPDHPGTTYVREGGFLHDADQFDAEFFGISPREAVAMDPQQRILLEIAWEAVERAGIDPMSLRGSQVGVFVGMGDQAYSTRLRRTPDSATAYLVTGGASSVASGRVAYALGLEGPAVTVDTACSSSLVALHLAAQSLRQGESTLALAGGVTVMSAPDAFVGFSRQRGLARDGRCKAFSSAADGFALAEGAGLVLLERLSDARRNGHPVLALLRGSAVNQDGASNGLTAPNGPSQRRVITQALARAGLGTSDVDAVEAHGTGTALGDPIEAQALLATYGQGRPADQPLLVGSLKTNIGHTQAAAGIGGVIKMVLAMRDGLLPKSLHAAEPSQHVDWSAGAVALVTDNTPWPRTGRPRRAGVSSFGISGTNAHVVLEHVPRDAAQDIGEDAEPSGRPVTWLVTARSREALRAQAALLHTHVGTRPELGAAAVGHALATTRAKFQHRAAILGRDRQDLCRGLATVAAGGSAPDVVQAVAAPAGPVVFVFPGLGPQWVGMAASLLDTSAVFAAYLEACADALAPHVDWSLLDLLRETSDASGESLLHRADVVQPAMFAVMVSLAALWRSHGVEPAAVVGHSVGEISAAHVAGALSLADAAKVVAMRGRVLLSLAGKGGMVAVSLPEDAVARRLASFGGSVSIAAINGPRTVVISGDPAELAELAAGWAADGVRNRTIPVDYASHSEHIAASRPGLLTALAGITPGVARIPFWSTVTGRPMDTRELDPDYWYRNLRQTVRLDQVTGELMDRGHRTFVEVSPHPVLTAAIEETAQDRDAEVVVLDTLRRGEGGPDRIVRALAAAAVHGVPLDWSRLVAAAAPAPPPVPLPTYAFQRQRYWLEDAQPALSSTVDDWRYHIVWRESRIERTGALTGRWLLVVPDVTGDVARSVHRRLVDAGARVVTATAGDDQLLREATAEPLDGVVSLLALDEREHPEHAGLPVGVVNTLLLARAVADVGIDAPLWLVTSGAVSVGRSDPLTSVRQAMTWGLGLVLGLERPQAWGGLVDLPAEVDDQALDRVVDVLARPDGEEHLAIRAAGVHVRRMVRAAPHAVVANPWQPRGTVLVTGGTGGLGAQVARWLAGNGARHVVLTSRRGVAAPGAADLRAELTALGAEVTVAAADMADREAVARLLADINEDGSLSAVVHAAGVGQFATTVSETTTAELAEVAAAKVLGATHLHDLLSDVDLDALVFFSSGAAAWGSAGQGAYAAANAFLDALAQHRRAGGRVATSVAWGAWAGGGMAEGDVGDHLHRIGVRRMPAALAVDALRRAVDHQETAAIVAEIDWDRFVPAFTMARPRPLLSELPDVRRILAADADQAAGQEDESPLANLAPAERDRAALALVREHTASVLGYDDAAAVEPRRAFRELGFDSVTAVELRNRLRTATGLRLPATVVFDHPNAAELARYLLVESGHHDEPAPVHTELDRLAAAMAVAAPDHGERRLVAGRLRALLARWNGGEDASREDRLDSATDDDLFQLVDNDLGLS</sequence>
<evidence type="ECO:0000256" key="6">
    <source>
        <dbReference type="ARBA" id="ARBA00023194"/>
    </source>
</evidence>
<feature type="domain" description="Carrier" evidence="14">
    <location>
        <begin position="1381"/>
        <end position="1456"/>
    </location>
</feature>
<accession>A0A4V3FQD5</accession>
<dbReference type="InterPro" id="IPR057326">
    <property type="entry name" value="KR_dom"/>
</dbReference>
<dbReference type="InterPro" id="IPR015083">
    <property type="entry name" value="NorB/c/GfsB-D-like_docking"/>
</dbReference>
<dbReference type="GO" id="GO:0047879">
    <property type="term" value="F:erythronolide synthase activity"/>
    <property type="evidence" value="ECO:0007669"/>
    <property type="project" value="UniProtKB-EC"/>
</dbReference>
<dbReference type="InterPro" id="IPR014031">
    <property type="entry name" value="Ketoacyl_synth_C"/>
</dbReference>
<dbReference type="InterPro" id="IPR009081">
    <property type="entry name" value="PP-bd_ACP"/>
</dbReference>
<dbReference type="InterPro" id="IPR036736">
    <property type="entry name" value="ACP-like_sf"/>
</dbReference>
<dbReference type="GO" id="GO:0004315">
    <property type="term" value="F:3-oxoacyl-[acyl-carrier-protein] synthase activity"/>
    <property type="evidence" value="ECO:0007669"/>
    <property type="project" value="InterPro"/>
</dbReference>
<keyword evidence="2" id="KW-0596">Phosphopantetheine</keyword>
<keyword evidence="5" id="KW-0677">Repeat</keyword>
<keyword evidence="3" id="KW-0597">Phosphoprotein</keyword>
<dbReference type="PROSITE" id="PS50075">
    <property type="entry name" value="CARRIER"/>
    <property type="match status" value="2"/>
</dbReference>
<dbReference type="PROSITE" id="PS52004">
    <property type="entry name" value="KS3_2"/>
    <property type="match status" value="2"/>
</dbReference>
<dbReference type="RefSeq" id="WP_133908999.1">
    <property type="nucleotide sequence ID" value="NZ_SOCP01000028.1"/>
</dbReference>
<keyword evidence="8" id="KW-0012">Acyltransferase</keyword>
<evidence type="ECO:0000256" key="5">
    <source>
        <dbReference type="ARBA" id="ARBA00022737"/>
    </source>
</evidence>
<proteinExistence type="predicted"/>
<comment type="function">
    <text evidence="10">Involved in the biosynthesis of antibiotic erythromycin via the biosynthesis of its aglycone precursor, 6-deoxyerythronolide B (6-dEB).</text>
</comment>
<comment type="catalytic activity">
    <reaction evidence="9">
        <text>6 (S)-methylmalonyl-CoA + propanoyl-CoA + 6 NADPH + 12 H(+) = 6-deoxyerythronolide B + 6 CO2 + 6 NADP(+) + 7 CoA + H2O</text>
        <dbReference type="Rhea" id="RHEA:23068"/>
        <dbReference type="ChEBI" id="CHEBI:15377"/>
        <dbReference type="ChEBI" id="CHEBI:15378"/>
        <dbReference type="ChEBI" id="CHEBI:16089"/>
        <dbReference type="ChEBI" id="CHEBI:16526"/>
        <dbReference type="ChEBI" id="CHEBI:57287"/>
        <dbReference type="ChEBI" id="CHEBI:57327"/>
        <dbReference type="ChEBI" id="CHEBI:57392"/>
        <dbReference type="ChEBI" id="CHEBI:57783"/>
        <dbReference type="ChEBI" id="CHEBI:58349"/>
        <dbReference type="EC" id="2.3.1.94"/>
    </reaction>
</comment>
<dbReference type="Pfam" id="PF16197">
    <property type="entry name" value="KAsynt_C_assoc"/>
    <property type="match status" value="2"/>
</dbReference>
<dbReference type="EMBL" id="SOCP01000028">
    <property type="protein sequence ID" value="TDV37800.1"/>
    <property type="molecule type" value="Genomic_DNA"/>
</dbReference>
<dbReference type="FunFam" id="1.10.1200.10:FF:000007">
    <property type="entry name" value="Probable polyketide synthase pks17"/>
    <property type="match status" value="2"/>
</dbReference>
<dbReference type="GO" id="GO:0004312">
    <property type="term" value="F:fatty acid synthase activity"/>
    <property type="evidence" value="ECO:0007669"/>
    <property type="project" value="TreeGrafter"/>
</dbReference>
<gene>
    <name evidence="16" type="ORF">CLV71_12864</name>
</gene>
<dbReference type="Gene3D" id="3.40.47.10">
    <property type="match status" value="2"/>
</dbReference>
<dbReference type="CDD" id="cd00833">
    <property type="entry name" value="PKS"/>
    <property type="match status" value="2"/>
</dbReference>
<dbReference type="InterPro" id="IPR014030">
    <property type="entry name" value="Ketoacyl_synth_N"/>
</dbReference>
<dbReference type="InterPro" id="IPR006162">
    <property type="entry name" value="Ppantetheine_attach_site"/>
</dbReference>
<evidence type="ECO:0000313" key="17">
    <source>
        <dbReference type="Proteomes" id="UP000294927"/>
    </source>
</evidence>
<dbReference type="PANTHER" id="PTHR43775">
    <property type="entry name" value="FATTY ACID SYNTHASE"/>
    <property type="match status" value="1"/>
</dbReference>
<evidence type="ECO:0000259" key="14">
    <source>
        <dbReference type="PROSITE" id="PS50075"/>
    </source>
</evidence>
<dbReference type="InterPro" id="IPR016039">
    <property type="entry name" value="Thiolase-like"/>
</dbReference>
<evidence type="ECO:0000256" key="11">
    <source>
        <dbReference type="ARBA" id="ARBA00060622"/>
    </source>
</evidence>
<dbReference type="InterPro" id="IPR032821">
    <property type="entry name" value="PKS_assoc"/>
</dbReference>
<evidence type="ECO:0000313" key="16">
    <source>
        <dbReference type="EMBL" id="TDV37800.1"/>
    </source>
</evidence>
<dbReference type="Pfam" id="PF00109">
    <property type="entry name" value="ketoacyl-synt"/>
    <property type="match status" value="2"/>
</dbReference>
<dbReference type="InterPro" id="IPR018201">
    <property type="entry name" value="Ketoacyl_synth_AS"/>
</dbReference>
<dbReference type="SMART" id="SM00827">
    <property type="entry name" value="PKS_AT"/>
    <property type="match status" value="2"/>
</dbReference>
<evidence type="ECO:0000256" key="9">
    <source>
        <dbReference type="ARBA" id="ARBA00052442"/>
    </source>
</evidence>
<dbReference type="Gene3D" id="3.40.366.10">
    <property type="entry name" value="Malonyl-Coenzyme A Acyl Carrier Protein, domain 2"/>
    <property type="match status" value="2"/>
</dbReference>
<dbReference type="Pfam" id="PF02801">
    <property type="entry name" value="Ketoacyl-synt_C"/>
    <property type="match status" value="2"/>
</dbReference>
<comment type="caution">
    <text evidence="16">The sequence shown here is derived from an EMBL/GenBank/DDBJ whole genome shotgun (WGS) entry which is preliminary data.</text>
</comment>
<dbReference type="Pfam" id="PF00698">
    <property type="entry name" value="Acyl_transf_1"/>
    <property type="match status" value="2"/>
</dbReference>
<keyword evidence="4" id="KW-0808">Transferase</keyword>
<dbReference type="Gene3D" id="1.10.1200.10">
    <property type="entry name" value="ACP-like"/>
    <property type="match status" value="2"/>
</dbReference>
<dbReference type="Pfam" id="PF08990">
    <property type="entry name" value="Docking"/>
    <property type="match status" value="1"/>
</dbReference>
<dbReference type="Gene3D" id="3.40.50.720">
    <property type="entry name" value="NAD(P)-binding Rossmann-like Domain"/>
    <property type="match status" value="2"/>
</dbReference>
<dbReference type="PROSITE" id="PS00012">
    <property type="entry name" value="PHOSPHOPANTETHEINE"/>
    <property type="match status" value="2"/>
</dbReference>
<evidence type="ECO:0000256" key="3">
    <source>
        <dbReference type="ARBA" id="ARBA00022553"/>
    </source>
</evidence>
<evidence type="ECO:0000256" key="1">
    <source>
        <dbReference type="ARBA" id="ARBA00001957"/>
    </source>
</evidence>
<keyword evidence="7" id="KW-0511">Multifunctional enzyme</keyword>
<dbReference type="InterPro" id="IPR013968">
    <property type="entry name" value="PKS_KR"/>
</dbReference>
<dbReference type="SMART" id="SM01294">
    <property type="entry name" value="PKS_PP_betabranch"/>
    <property type="match status" value="2"/>
</dbReference>
<dbReference type="FunFam" id="3.40.47.10:FF:000019">
    <property type="entry name" value="Polyketide synthase type I"/>
    <property type="match status" value="2"/>
</dbReference>
<dbReference type="GO" id="GO:0033068">
    <property type="term" value="P:macrolide biosynthetic process"/>
    <property type="evidence" value="ECO:0007669"/>
    <property type="project" value="UniProtKB-ARBA"/>
</dbReference>
<dbReference type="SUPFAM" id="SSF52151">
    <property type="entry name" value="FabD/lysophospholipase-like"/>
    <property type="match status" value="2"/>
</dbReference>
<dbReference type="PROSITE" id="PS00606">
    <property type="entry name" value="KS3_1"/>
    <property type="match status" value="2"/>
</dbReference>
<dbReference type="SMART" id="SM00823">
    <property type="entry name" value="PKS_PP"/>
    <property type="match status" value="2"/>
</dbReference>
<dbReference type="InterPro" id="IPR050091">
    <property type="entry name" value="PKS_NRPS_Biosynth_Enz"/>
</dbReference>
<evidence type="ECO:0000256" key="13">
    <source>
        <dbReference type="ARBA" id="ARBA00066981"/>
    </source>
</evidence>
<dbReference type="Pfam" id="PF00550">
    <property type="entry name" value="PP-binding"/>
    <property type="match status" value="2"/>
</dbReference>
<feature type="domain" description="Ketosynthase family 3 (KS3)" evidence="15">
    <location>
        <begin position="1475"/>
        <end position="1901"/>
    </location>
</feature>
<reference evidence="16 17" key="1">
    <citation type="submission" date="2019-03" db="EMBL/GenBank/DDBJ databases">
        <title>Genomic Encyclopedia of Archaeal and Bacterial Type Strains, Phase II (KMG-II): from individual species to whole genera.</title>
        <authorList>
            <person name="Goeker M."/>
        </authorList>
    </citation>
    <scope>NUCLEOTIDE SEQUENCE [LARGE SCALE GENOMIC DNA]</scope>
    <source>
        <strain evidence="16 17">DSM 45499</strain>
    </source>
</reference>
<dbReference type="PANTHER" id="PTHR43775:SF51">
    <property type="entry name" value="INACTIVE PHENOLPHTHIOCEROL SYNTHESIS POLYKETIDE SYNTHASE TYPE I PKS1-RELATED"/>
    <property type="match status" value="1"/>
</dbReference>
<dbReference type="Proteomes" id="UP000294927">
    <property type="component" value="Unassembled WGS sequence"/>
</dbReference>